<name>A0A9P9D0P9_9PLEO</name>
<dbReference type="InterPro" id="IPR005103">
    <property type="entry name" value="AA9_LPMO"/>
</dbReference>
<comment type="catalytic activity">
    <reaction evidence="5">
        <text>[(1-&gt;4)-beta-D-glucosyl]n+m + reduced acceptor + O2 = 4-dehydro-beta-D-glucosyl-[(1-&gt;4)-beta-D-glucosyl]n-1 + [(1-&gt;4)-beta-D-glucosyl]m + acceptor + H2O.</text>
        <dbReference type="EC" id="1.14.99.56"/>
    </reaction>
</comment>
<dbReference type="AlphaFoldDB" id="A0A9P9D0P9"/>
<dbReference type="PANTHER" id="PTHR33353:SF11">
    <property type="entry name" value="GLYCOSYLHYDROLASE FAMILY 61-7 PROTEIN"/>
    <property type="match status" value="1"/>
</dbReference>
<comment type="caution">
    <text evidence="8">The sequence shown here is derived from an EMBL/GenBank/DDBJ whole genome shotgun (WGS) entry which is preliminary data.</text>
</comment>
<evidence type="ECO:0000256" key="1">
    <source>
        <dbReference type="ARBA" id="ARBA00001973"/>
    </source>
</evidence>
<dbReference type="GO" id="GO:0030245">
    <property type="term" value="P:cellulose catabolic process"/>
    <property type="evidence" value="ECO:0007669"/>
    <property type="project" value="UniProtKB-UniRule"/>
</dbReference>
<keyword evidence="5" id="KW-0136">Cellulose degradation</keyword>
<dbReference type="GO" id="GO:0008810">
    <property type="term" value="F:cellulase activity"/>
    <property type="evidence" value="ECO:0007669"/>
    <property type="project" value="UniProtKB-UniRule"/>
</dbReference>
<keyword evidence="9" id="KW-1185">Reference proteome</keyword>
<keyword evidence="4 5" id="KW-1015">Disulfide bond</keyword>
<evidence type="ECO:0000313" key="9">
    <source>
        <dbReference type="Proteomes" id="UP000700596"/>
    </source>
</evidence>
<dbReference type="EC" id="1.14.99.56" evidence="5"/>
<proteinExistence type="predicted"/>
<keyword evidence="3 5" id="KW-0964">Secreted</keyword>
<dbReference type="GO" id="GO:0005576">
    <property type="term" value="C:extracellular region"/>
    <property type="evidence" value="ECO:0007669"/>
    <property type="project" value="UniProtKB-SubCell"/>
</dbReference>
<dbReference type="PANTHER" id="PTHR33353">
    <property type="entry name" value="PUTATIVE (AFU_ORTHOLOGUE AFUA_1G12560)-RELATED"/>
    <property type="match status" value="1"/>
</dbReference>
<evidence type="ECO:0000256" key="4">
    <source>
        <dbReference type="ARBA" id="ARBA00023157"/>
    </source>
</evidence>
<comment type="function">
    <text evidence="5">Lytic polysaccharide monooxygenase (LMPO) that depolymerizes crystalline and amorphous polysaccharides via the oxidation of scissile alpha- or beta-(1-4)-glycosidic bonds, yielding C1 and/or C4 oxidation products. Catalysis by LPMOs requires the reduction of the active-site copper from Cu(II) to Cu(I) by a reducing agent and H(2)O(2) or O(2) as a cosubstrate.</text>
</comment>
<comment type="subcellular location">
    <subcellularLocation>
        <location evidence="2 5">Secreted</location>
    </subcellularLocation>
</comment>
<feature type="chain" id="PRO_5040184367" description="AA9 family lytic polysaccharide monooxygenase" evidence="6">
    <location>
        <begin position="20"/>
        <end position="255"/>
    </location>
</feature>
<dbReference type="EMBL" id="JAGMWT010000027">
    <property type="protein sequence ID" value="KAH7110541.1"/>
    <property type="molecule type" value="Genomic_DNA"/>
</dbReference>
<sequence>MKFAHILTALAGVIPALNAHWVYPVVSVNGGAKSGVWQYVRKLGATPPYATPTDPQRGQPHWDLYSDDIRCGRGAFASAKSTETLVVNAGDEITFFTHYTAYENEYNQSMYHAGVAQLYLSKAENGDLGEYKGDGNWFKIKNIGSSNGKTWDLLDTYSLNVTIPKTTPPGIYLLKVDYLAYHQPTGPRSFEFYLACAHLEIKGPGGGIPGPITHFPGAYDMFDRCIAIWKPHSMGYWGTRPGDNYKNPGPDVWRG</sequence>
<gene>
    <name evidence="8" type="ORF">B0J11DRAFT_512432</name>
</gene>
<feature type="domain" description="Auxiliary Activity family 9 catalytic" evidence="7">
    <location>
        <begin position="22"/>
        <end position="227"/>
    </location>
</feature>
<protein>
    <recommendedName>
        <fullName evidence="5">AA9 family lytic polysaccharide monooxygenase</fullName>
        <ecNumber evidence="5">1.14.99.56</ecNumber>
    </recommendedName>
    <alternativeName>
        <fullName evidence="5">Endo-beta-1,4-glucanase</fullName>
    </alternativeName>
    <alternativeName>
        <fullName evidence="5">Glycosyl hydrolase 61 family protein</fullName>
    </alternativeName>
</protein>
<dbReference type="InterPro" id="IPR049892">
    <property type="entry name" value="AA9"/>
</dbReference>
<dbReference type="Proteomes" id="UP000700596">
    <property type="component" value="Unassembled WGS sequence"/>
</dbReference>
<organism evidence="8 9">
    <name type="scientific">Dendryphion nanum</name>
    <dbReference type="NCBI Taxonomy" id="256645"/>
    <lineage>
        <taxon>Eukaryota</taxon>
        <taxon>Fungi</taxon>
        <taxon>Dikarya</taxon>
        <taxon>Ascomycota</taxon>
        <taxon>Pezizomycotina</taxon>
        <taxon>Dothideomycetes</taxon>
        <taxon>Pleosporomycetidae</taxon>
        <taxon>Pleosporales</taxon>
        <taxon>Torulaceae</taxon>
        <taxon>Dendryphion</taxon>
    </lineage>
</organism>
<evidence type="ECO:0000256" key="6">
    <source>
        <dbReference type="SAM" id="SignalP"/>
    </source>
</evidence>
<evidence type="ECO:0000256" key="5">
    <source>
        <dbReference type="RuleBase" id="RU368122"/>
    </source>
</evidence>
<evidence type="ECO:0000313" key="8">
    <source>
        <dbReference type="EMBL" id="KAH7110541.1"/>
    </source>
</evidence>
<keyword evidence="5" id="KW-0119">Carbohydrate metabolism</keyword>
<dbReference type="Pfam" id="PF03443">
    <property type="entry name" value="AA9"/>
    <property type="match status" value="1"/>
</dbReference>
<comment type="cofactor">
    <cofactor evidence="1">
        <name>Cu(2+)</name>
        <dbReference type="ChEBI" id="CHEBI:29036"/>
    </cofactor>
</comment>
<dbReference type="OrthoDB" id="6038816at2759"/>
<dbReference type="GO" id="GO:0030248">
    <property type="term" value="F:cellulose binding"/>
    <property type="evidence" value="ECO:0007669"/>
    <property type="project" value="UniProtKB-UniRule"/>
</dbReference>
<keyword evidence="5" id="KW-0624">Polysaccharide degradation</keyword>
<dbReference type="Gene3D" id="2.70.50.70">
    <property type="match status" value="1"/>
</dbReference>
<accession>A0A9P9D0P9</accession>
<evidence type="ECO:0000256" key="2">
    <source>
        <dbReference type="ARBA" id="ARBA00004613"/>
    </source>
</evidence>
<feature type="signal peptide" evidence="6">
    <location>
        <begin position="1"/>
        <end position="19"/>
    </location>
</feature>
<reference evidence="8" key="1">
    <citation type="journal article" date="2021" name="Nat. Commun.">
        <title>Genetic determinants of endophytism in the Arabidopsis root mycobiome.</title>
        <authorList>
            <person name="Mesny F."/>
            <person name="Miyauchi S."/>
            <person name="Thiergart T."/>
            <person name="Pickel B."/>
            <person name="Atanasova L."/>
            <person name="Karlsson M."/>
            <person name="Huettel B."/>
            <person name="Barry K.W."/>
            <person name="Haridas S."/>
            <person name="Chen C."/>
            <person name="Bauer D."/>
            <person name="Andreopoulos W."/>
            <person name="Pangilinan J."/>
            <person name="LaButti K."/>
            <person name="Riley R."/>
            <person name="Lipzen A."/>
            <person name="Clum A."/>
            <person name="Drula E."/>
            <person name="Henrissat B."/>
            <person name="Kohler A."/>
            <person name="Grigoriev I.V."/>
            <person name="Martin F.M."/>
            <person name="Hacquard S."/>
        </authorList>
    </citation>
    <scope>NUCLEOTIDE SEQUENCE</scope>
    <source>
        <strain evidence="8">MPI-CAGE-CH-0243</strain>
    </source>
</reference>
<evidence type="ECO:0000259" key="7">
    <source>
        <dbReference type="Pfam" id="PF03443"/>
    </source>
</evidence>
<comment type="domain">
    <text evidence="5">Has a modular structure: an endo-beta-1,4-glucanase catalytic module at the N-terminus, a linker rich in serines and threonines, and a C-terminal carbohydrate-binding module (CBM).</text>
</comment>
<keyword evidence="6" id="KW-0732">Signal</keyword>
<evidence type="ECO:0000256" key="3">
    <source>
        <dbReference type="ARBA" id="ARBA00022525"/>
    </source>
</evidence>